<feature type="region of interest" description="Disordered" evidence="1">
    <location>
        <begin position="1"/>
        <end position="130"/>
    </location>
</feature>
<dbReference type="Pfam" id="PF12505">
    <property type="entry name" value="DUF3712"/>
    <property type="match status" value="1"/>
</dbReference>
<reference evidence="3" key="1">
    <citation type="submission" date="2014-12" db="EMBL/GenBank/DDBJ databases">
        <title>Genome Sequence of Valsa Canker Pathogens Uncovers a Specific Adaption of Colonization on Woody Bark.</title>
        <authorList>
            <person name="Yin Z."/>
            <person name="Liu H."/>
            <person name="Gao X."/>
            <person name="Li Z."/>
            <person name="Song N."/>
            <person name="Ke X."/>
            <person name="Dai Q."/>
            <person name="Wu Y."/>
            <person name="Sun Y."/>
            <person name="Xu J.-R."/>
            <person name="Kang Z.K."/>
            <person name="Wang L."/>
            <person name="Huang L."/>
        </authorList>
    </citation>
    <scope>NUCLEOTIDE SEQUENCE [LARGE SCALE GENOMIC DNA]</scope>
    <source>
        <strain evidence="3">03-8</strain>
    </source>
</reference>
<feature type="transmembrane region" description="Helical" evidence="2">
    <location>
        <begin position="174"/>
        <end position="197"/>
    </location>
</feature>
<dbReference type="OrthoDB" id="10039566at2759"/>
<keyword evidence="4" id="KW-1185">Reference proteome</keyword>
<dbReference type="PANTHER" id="PTHR35895:SF1">
    <property type="entry name" value="LIPID-BINDING SERUM GLYCOPROTEIN C-TERMINAL DOMAIN-CONTAINING PROTEIN"/>
    <property type="match status" value="1"/>
</dbReference>
<gene>
    <name evidence="3" type="ORF">VM1G_01355</name>
</gene>
<feature type="compositionally biased region" description="Low complexity" evidence="1">
    <location>
        <begin position="10"/>
        <end position="21"/>
    </location>
</feature>
<keyword evidence="2" id="KW-1133">Transmembrane helix</keyword>
<accession>A0A194VRR5</accession>
<dbReference type="GO" id="GO:0000329">
    <property type="term" value="C:fungal-type vacuole membrane"/>
    <property type="evidence" value="ECO:0007669"/>
    <property type="project" value="InterPro"/>
</dbReference>
<organism evidence="3 4">
    <name type="scientific">Cytospora mali</name>
    <name type="common">Apple Valsa canker fungus</name>
    <name type="synonym">Valsa mali</name>
    <dbReference type="NCBI Taxonomy" id="578113"/>
    <lineage>
        <taxon>Eukaryota</taxon>
        <taxon>Fungi</taxon>
        <taxon>Dikarya</taxon>
        <taxon>Ascomycota</taxon>
        <taxon>Pezizomycotina</taxon>
        <taxon>Sordariomycetes</taxon>
        <taxon>Sordariomycetidae</taxon>
        <taxon>Diaporthales</taxon>
        <taxon>Cytosporaceae</taxon>
        <taxon>Cytospora</taxon>
    </lineage>
</organism>
<name>A0A194VRR5_CYTMA</name>
<dbReference type="PANTHER" id="PTHR35895">
    <property type="entry name" value="CHROMOSOME 16, WHOLE GENOME SHOTGUN SEQUENCE"/>
    <property type="match status" value="1"/>
</dbReference>
<feature type="compositionally biased region" description="Basic and acidic residues" evidence="1">
    <location>
        <begin position="31"/>
        <end position="42"/>
    </location>
</feature>
<proteinExistence type="predicted"/>
<sequence length="493" mass="54336">MREQDTDTAPSRSNSLNSPRSQPYTLAQALRRLEKGPARTDIVKNPLVEGFPYINASPRIDTTPGTRATDQYKPGFQRQPTGGLFVEASDPSPPLPHSGSPSFSGQDSQGLSNKPEEYSPYSEKELSRKRTKLGRKKGCMFPIANMSVKEEGVFQQQESLTRGQKVKRHCARWWWVHLIILICIIVLVVCLVIFVAVPHIAQSYINKAELSIQGMTVSQTQSDNFTMSINSTIKVNAPSGAVIDAFDVVMYLEDWPPQTPFLRLSLPETTSAPETAINLTQFTEILDHNAFDVFNTWLLVNETLNVSVEGDTHIKVSGLSKKYPVHFKKTVNTPGLSNFNGTTVPESRITLTSDAQGDNFFGTVTIPNRSFINFEIGNASFINYMLDEAVGTVYIDNMKLAPGLNNLSMRANISQTPVLNAIQQPPYCDSGVLPFQLQGSNVTNHGQYLTYYAVALGSTNQSVDINVGADLSALGLTIQCSNTTSTKRSTILW</sequence>
<dbReference type="Proteomes" id="UP000078559">
    <property type="component" value="Chromosome 2"/>
</dbReference>
<dbReference type="AlphaFoldDB" id="A0A194VRR5"/>
<feature type="compositionally biased region" description="Basic and acidic residues" evidence="1">
    <location>
        <begin position="114"/>
        <end position="128"/>
    </location>
</feature>
<evidence type="ECO:0000313" key="3">
    <source>
        <dbReference type="EMBL" id="KUI66692.1"/>
    </source>
</evidence>
<evidence type="ECO:0000313" key="4">
    <source>
        <dbReference type="Proteomes" id="UP000078559"/>
    </source>
</evidence>
<evidence type="ECO:0000256" key="1">
    <source>
        <dbReference type="SAM" id="MobiDB-lite"/>
    </source>
</evidence>
<dbReference type="InterPro" id="IPR046368">
    <property type="entry name" value="Tag1"/>
</dbReference>
<keyword evidence="2" id="KW-0812">Transmembrane</keyword>
<dbReference type="EMBL" id="CM003099">
    <property type="protein sequence ID" value="KUI66692.1"/>
    <property type="molecule type" value="Genomic_DNA"/>
</dbReference>
<protein>
    <submittedName>
        <fullName evidence="3">Uncharacterized protein</fullName>
    </submittedName>
</protein>
<evidence type="ECO:0000256" key="2">
    <source>
        <dbReference type="SAM" id="Phobius"/>
    </source>
</evidence>
<keyword evidence="2" id="KW-0472">Membrane</keyword>
<dbReference type="InterPro" id="IPR022185">
    <property type="entry name" value="DUF3712"/>
</dbReference>